<protein>
    <recommendedName>
        <fullName evidence="1">TerD domain-containing protein</fullName>
    </recommendedName>
</protein>
<evidence type="ECO:0000313" key="2">
    <source>
        <dbReference type="EMBL" id="KAF4972991.1"/>
    </source>
</evidence>
<name>A0A8H4XG46_9HYPO</name>
<dbReference type="AlphaFoldDB" id="A0A8H4XG46"/>
<dbReference type="Proteomes" id="UP000622797">
    <property type="component" value="Unassembled WGS sequence"/>
</dbReference>
<organism evidence="2 3">
    <name type="scientific">Fusarium sarcochroum</name>
    <dbReference type="NCBI Taxonomy" id="1208366"/>
    <lineage>
        <taxon>Eukaryota</taxon>
        <taxon>Fungi</taxon>
        <taxon>Dikarya</taxon>
        <taxon>Ascomycota</taxon>
        <taxon>Pezizomycotina</taxon>
        <taxon>Sordariomycetes</taxon>
        <taxon>Hypocreomycetidae</taxon>
        <taxon>Hypocreales</taxon>
        <taxon>Nectriaceae</taxon>
        <taxon>Fusarium</taxon>
        <taxon>Fusarium lateritium species complex</taxon>
    </lineage>
</organism>
<comment type="caution">
    <text evidence="2">The sequence shown here is derived from an EMBL/GenBank/DDBJ whole genome shotgun (WGS) entry which is preliminary data.</text>
</comment>
<feature type="domain" description="TerD" evidence="1">
    <location>
        <begin position="5"/>
        <end position="183"/>
    </location>
</feature>
<accession>A0A8H4XG46</accession>
<proteinExistence type="predicted"/>
<dbReference type="OrthoDB" id="5240116at2759"/>
<dbReference type="PANTHER" id="PTHR32097:SF17">
    <property type="entry name" value="CAMP-BINDING PROTEIN 1-RELATED"/>
    <property type="match status" value="1"/>
</dbReference>
<evidence type="ECO:0000259" key="1">
    <source>
        <dbReference type="Pfam" id="PF02342"/>
    </source>
</evidence>
<dbReference type="CDD" id="cd06974">
    <property type="entry name" value="TerD_like"/>
    <property type="match status" value="1"/>
</dbReference>
<reference evidence="2" key="2">
    <citation type="submission" date="2020-05" db="EMBL/GenBank/DDBJ databases">
        <authorList>
            <person name="Kim H.-S."/>
            <person name="Proctor R.H."/>
            <person name="Brown D.W."/>
        </authorList>
    </citation>
    <scope>NUCLEOTIDE SEQUENCE</scope>
    <source>
        <strain evidence="2">NRRL 20472</strain>
    </source>
</reference>
<reference evidence="2" key="1">
    <citation type="journal article" date="2020" name="BMC Genomics">
        <title>Correction to: Identification and distribution of gene clusters required for synthesis of sphingolipid metabolism inhibitors in diverse species of the filamentous fungus Fusarium.</title>
        <authorList>
            <person name="Kim H.S."/>
            <person name="Lohmar J.M."/>
            <person name="Busman M."/>
            <person name="Brown D.W."/>
            <person name="Naumann T.A."/>
            <person name="Divon H.H."/>
            <person name="Lysoe E."/>
            <person name="Uhlig S."/>
            <person name="Proctor R.H."/>
        </authorList>
    </citation>
    <scope>NUCLEOTIDE SEQUENCE</scope>
    <source>
        <strain evidence="2">NRRL 20472</strain>
    </source>
</reference>
<gene>
    <name evidence="2" type="ORF">FSARC_568</name>
</gene>
<dbReference type="EMBL" id="JABEXW010000032">
    <property type="protein sequence ID" value="KAF4972991.1"/>
    <property type="molecule type" value="Genomic_DNA"/>
</dbReference>
<dbReference type="InterPro" id="IPR003325">
    <property type="entry name" value="TerD"/>
</dbReference>
<dbReference type="Pfam" id="PF02342">
    <property type="entry name" value="TerD"/>
    <property type="match status" value="1"/>
</dbReference>
<evidence type="ECO:0000313" key="3">
    <source>
        <dbReference type="Proteomes" id="UP000622797"/>
    </source>
</evidence>
<keyword evidence="3" id="KW-1185">Reference proteome</keyword>
<dbReference type="Gene3D" id="2.60.60.30">
    <property type="entry name" value="sav2460 like domains"/>
    <property type="match status" value="1"/>
</dbReference>
<dbReference type="InterPro" id="IPR051324">
    <property type="entry name" value="Stress/Tellurium_Resist"/>
</dbReference>
<sequence length="188" mass="21277">MDYFNVEKGNPFNIEKGLSDVTVGLGWNVSEKTDKTMDLDAFAILKKGETASDMVYFNNKESRCGAVRLSGDNLTGKGDGDDEQLWFQLDKLPADVTEVLVWIVIYNGLKKHQTFEDVEGVHCRLFEGIDGINNRPLASFDVGGGNGETRSMHVATMCKDETWDFQRVEKGFNFDQAELQSRYTWKRD</sequence>
<dbReference type="PANTHER" id="PTHR32097">
    <property type="entry name" value="CAMP-BINDING PROTEIN 1-RELATED"/>
    <property type="match status" value="1"/>
</dbReference>